<reference evidence="1 2" key="1">
    <citation type="journal article" date="2016" name="Proc. Natl. Acad. Sci. U.S.A.">
        <title>Comparative genomics of biotechnologically important yeasts.</title>
        <authorList>
            <person name="Riley R."/>
            <person name="Haridas S."/>
            <person name="Wolfe K.H."/>
            <person name="Lopes M.R."/>
            <person name="Hittinger C.T."/>
            <person name="Goeker M."/>
            <person name="Salamov A.A."/>
            <person name="Wisecaver J.H."/>
            <person name="Long T.M."/>
            <person name="Calvey C.H."/>
            <person name="Aerts A.L."/>
            <person name="Barry K.W."/>
            <person name="Choi C."/>
            <person name="Clum A."/>
            <person name="Coughlan A.Y."/>
            <person name="Deshpande S."/>
            <person name="Douglass A.P."/>
            <person name="Hanson S.J."/>
            <person name="Klenk H.-P."/>
            <person name="LaButti K.M."/>
            <person name="Lapidus A."/>
            <person name="Lindquist E.A."/>
            <person name="Lipzen A.M."/>
            <person name="Meier-Kolthoff J.P."/>
            <person name="Ohm R.A."/>
            <person name="Otillar R.P."/>
            <person name="Pangilinan J.L."/>
            <person name="Peng Y."/>
            <person name="Rokas A."/>
            <person name="Rosa C.A."/>
            <person name="Scheuner C."/>
            <person name="Sibirny A.A."/>
            <person name="Slot J.C."/>
            <person name="Stielow J.B."/>
            <person name="Sun H."/>
            <person name="Kurtzman C.P."/>
            <person name="Blackwell M."/>
            <person name="Grigoriev I.V."/>
            <person name="Jeffries T.W."/>
        </authorList>
    </citation>
    <scope>NUCLEOTIDE SEQUENCE [LARGE SCALE GENOMIC DNA]</scope>
    <source>
        <strain evidence="2">ATCC 18201 / CBS 1600 / BCRC 20928 / JCM 3617 / NBRC 0987 / NRRL Y-1542</strain>
    </source>
</reference>
<accession>A0A1E4S157</accession>
<dbReference type="RefSeq" id="XP_020070275.1">
    <property type="nucleotide sequence ID" value="XM_020217007.1"/>
</dbReference>
<name>A0A1E4S157_CYBJN</name>
<dbReference type="AlphaFoldDB" id="A0A1E4S157"/>
<evidence type="ECO:0008006" key="3">
    <source>
        <dbReference type="Google" id="ProtNLM"/>
    </source>
</evidence>
<dbReference type="Gene3D" id="3.80.10.10">
    <property type="entry name" value="Ribonuclease Inhibitor"/>
    <property type="match status" value="1"/>
</dbReference>
<dbReference type="EMBL" id="KV453931">
    <property type="protein sequence ID" value="ODV73236.1"/>
    <property type="molecule type" value="Genomic_DNA"/>
</dbReference>
<gene>
    <name evidence="1" type="ORF">CYBJADRAFT_181546</name>
</gene>
<dbReference type="SUPFAM" id="SSF52058">
    <property type="entry name" value="L domain-like"/>
    <property type="match status" value="1"/>
</dbReference>
<proteinExistence type="predicted"/>
<dbReference type="InterPro" id="IPR032675">
    <property type="entry name" value="LRR_dom_sf"/>
</dbReference>
<organism evidence="1 2">
    <name type="scientific">Cyberlindnera jadinii (strain ATCC 18201 / CBS 1600 / BCRC 20928 / JCM 3617 / NBRC 0987 / NRRL Y-1542)</name>
    <name type="common">Torula yeast</name>
    <name type="synonym">Candida utilis</name>
    <dbReference type="NCBI Taxonomy" id="983966"/>
    <lineage>
        <taxon>Eukaryota</taxon>
        <taxon>Fungi</taxon>
        <taxon>Dikarya</taxon>
        <taxon>Ascomycota</taxon>
        <taxon>Saccharomycotina</taxon>
        <taxon>Saccharomycetes</taxon>
        <taxon>Phaffomycetales</taxon>
        <taxon>Phaffomycetaceae</taxon>
        <taxon>Cyberlindnera</taxon>
    </lineage>
</organism>
<dbReference type="Proteomes" id="UP000094389">
    <property type="component" value="Unassembled WGS sequence"/>
</dbReference>
<evidence type="ECO:0000313" key="1">
    <source>
        <dbReference type="EMBL" id="ODV73236.1"/>
    </source>
</evidence>
<keyword evidence="2" id="KW-1185">Reference proteome</keyword>
<protein>
    <recommendedName>
        <fullName evidence="3">RNI-like protein</fullName>
    </recommendedName>
</protein>
<evidence type="ECO:0000313" key="2">
    <source>
        <dbReference type="Proteomes" id="UP000094389"/>
    </source>
</evidence>
<sequence>MRTSSLTMLRALTVQTFPSNTTPMKVNKVFSIMVFTNLTNNSESTTSMIGSACENTPGKTWQEAISISLIPSSAPRALVYSIHDTIVDDGGYLEAFKFPNLLQLELRFVSSTPESLDFSKLEKLSLDSCQSTDVESRWNLPCLKTLTVIQSFDTINESIDYQATTIEALSLISSSRWHMENLSLNSLKGLQVSDIGESFKLLNVVMPKVEEIYITDTFSYSTMVHLSSIDVPNLLELKLYEYINAPSLEFADLNIDPCSDDTTGLIKILEKVKNLGSSNGLWSKHMPMLESIFLAECDEEECDEEERDEFEKQSFPLLKRLHSTFTYYNDEFPSLLPDTPVLEVYEAFNPPDLDRLDKLQVYQNTLKVIYIIEDHAYRTFPARSALLANVQFPLLTDLIFIAQYCPYIELRGCQFPNLKILILENESKAFGMNASELSTIEIQTPSLTKLRIKRLRLGDVFEVSGYPRLTSLAITECPDLRGVVVLKCPTLTNVKIHPHKPQHNVQVRHDGSLDGVDVEPLDCFQLDCLQLART</sequence>
<dbReference type="GeneID" id="30991403"/>